<evidence type="ECO:0000256" key="4">
    <source>
        <dbReference type="ARBA" id="ARBA00022692"/>
    </source>
</evidence>
<feature type="transmembrane region" description="Helical" evidence="7">
    <location>
        <begin position="9"/>
        <end position="31"/>
    </location>
</feature>
<gene>
    <name evidence="10" type="ORF">SD70_15820</name>
</gene>
<dbReference type="PANTHER" id="PTHR32309:SF13">
    <property type="entry name" value="FERRIC ENTEROBACTIN TRANSPORT PROTEIN FEPE"/>
    <property type="match status" value="1"/>
</dbReference>
<evidence type="ECO:0000256" key="1">
    <source>
        <dbReference type="ARBA" id="ARBA00004651"/>
    </source>
</evidence>
<protein>
    <submittedName>
        <fullName evidence="10">Lipopolysaccharide biosynthesis protein</fullName>
    </submittedName>
</protein>
<evidence type="ECO:0000256" key="2">
    <source>
        <dbReference type="ARBA" id="ARBA00006683"/>
    </source>
</evidence>
<evidence type="ECO:0000256" key="7">
    <source>
        <dbReference type="SAM" id="Phobius"/>
    </source>
</evidence>
<evidence type="ECO:0000256" key="5">
    <source>
        <dbReference type="ARBA" id="ARBA00022989"/>
    </source>
</evidence>
<dbReference type="InterPro" id="IPR032807">
    <property type="entry name" value="GNVR"/>
</dbReference>
<dbReference type="Pfam" id="PF02706">
    <property type="entry name" value="Wzz"/>
    <property type="match status" value="1"/>
</dbReference>
<evidence type="ECO:0000259" key="8">
    <source>
        <dbReference type="Pfam" id="PF02706"/>
    </source>
</evidence>
<dbReference type="Proteomes" id="UP000031967">
    <property type="component" value="Unassembled WGS sequence"/>
</dbReference>
<accession>A0ABR5AIG8</accession>
<evidence type="ECO:0000256" key="6">
    <source>
        <dbReference type="ARBA" id="ARBA00023136"/>
    </source>
</evidence>
<keyword evidence="5 7" id="KW-1133">Transmembrane helix</keyword>
<dbReference type="Pfam" id="PF13807">
    <property type="entry name" value="GNVR"/>
    <property type="match status" value="1"/>
</dbReference>
<evidence type="ECO:0000259" key="9">
    <source>
        <dbReference type="Pfam" id="PF13807"/>
    </source>
</evidence>
<feature type="domain" description="Tyrosine-protein kinase G-rich" evidence="9">
    <location>
        <begin position="132"/>
        <end position="188"/>
    </location>
</feature>
<keyword evidence="11" id="KW-1185">Reference proteome</keyword>
<keyword evidence="6 7" id="KW-0472">Membrane</keyword>
<comment type="similarity">
    <text evidence="2">Belongs to the CpsC/CapA family.</text>
</comment>
<feature type="domain" description="Polysaccharide chain length determinant N-terminal" evidence="8">
    <location>
        <begin position="2"/>
        <end position="86"/>
    </location>
</feature>
<reference evidence="10 11" key="1">
    <citation type="submission" date="2014-12" db="EMBL/GenBank/DDBJ databases">
        <title>Draft genome sequence of Paenibacillus kamchatkensis strain B-2647.</title>
        <authorList>
            <person name="Karlyshev A.V."/>
            <person name="Kudryashova E.B."/>
        </authorList>
    </citation>
    <scope>NUCLEOTIDE SEQUENCE [LARGE SCALE GENOMIC DNA]</scope>
    <source>
        <strain evidence="10 11">VKM B-2647</strain>
    </source>
</reference>
<dbReference type="InterPro" id="IPR003856">
    <property type="entry name" value="LPS_length_determ_N"/>
</dbReference>
<name>A0ABR5AIG8_9BACL</name>
<sequence length="243" mass="26872">MWKIIAKRIWLVALLGVLGVSITAIITHYVIVPQYEASTKLIVNKSSDSANVDKLDITTINSNIQLIKTYKEIIKTPRIMDLVVQQHPELNQTSEQLIKEITVNSVNDTQVMTVIARNKSYKQAANEVNVVSKVFQKEIPSLMKVDNVSILNEADPNDTPAPVSPKMAINIAVSLVLSLMVGIGLAFMLDYFDDTVKTEEEIAELLDLPTLSVIPLIKSQDVHKKHDKSLAKQETVTGGTVNV</sequence>
<comment type="caution">
    <text evidence="10">The sequence shown here is derived from an EMBL/GenBank/DDBJ whole genome shotgun (WGS) entry which is preliminary data.</text>
</comment>
<feature type="transmembrane region" description="Helical" evidence="7">
    <location>
        <begin position="167"/>
        <end position="189"/>
    </location>
</feature>
<comment type="subcellular location">
    <subcellularLocation>
        <location evidence="1">Cell membrane</location>
        <topology evidence="1">Multi-pass membrane protein</topology>
    </subcellularLocation>
</comment>
<organism evidence="10 11">
    <name type="scientific">Gordoniibacillus kamchatkensis</name>
    <dbReference type="NCBI Taxonomy" id="1590651"/>
    <lineage>
        <taxon>Bacteria</taxon>
        <taxon>Bacillati</taxon>
        <taxon>Bacillota</taxon>
        <taxon>Bacilli</taxon>
        <taxon>Bacillales</taxon>
        <taxon>Paenibacillaceae</taxon>
        <taxon>Gordoniibacillus</taxon>
    </lineage>
</organism>
<evidence type="ECO:0000313" key="11">
    <source>
        <dbReference type="Proteomes" id="UP000031967"/>
    </source>
</evidence>
<evidence type="ECO:0000256" key="3">
    <source>
        <dbReference type="ARBA" id="ARBA00022475"/>
    </source>
</evidence>
<dbReference type="EMBL" id="JXAK01000026">
    <property type="protein sequence ID" value="KIL40152.1"/>
    <property type="molecule type" value="Genomic_DNA"/>
</dbReference>
<dbReference type="PANTHER" id="PTHR32309">
    <property type="entry name" value="TYROSINE-PROTEIN KINASE"/>
    <property type="match status" value="1"/>
</dbReference>
<keyword evidence="4 7" id="KW-0812">Transmembrane</keyword>
<keyword evidence="3" id="KW-1003">Cell membrane</keyword>
<proteinExistence type="inferred from homology"/>
<evidence type="ECO:0000313" key="10">
    <source>
        <dbReference type="EMBL" id="KIL40152.1"/>
    </source>
</evidence>
<dbReference type="InterPro" id="IPR050445">
    <property type="entry name" value="Bact_polysacc_biosynth/exp"/>
</dbReference>